<evidence type="ECO:0000313" key="3">
    <source>
        <dbReference type="Proteomes" id="UP000321393"/>
    </source>
</evidence>
<evidence type="ECO:0000313" key="2">
    <source>
        <dbReference type="EMBL" id="KAA0051654.1"/>
    </source>
</evidence>
<gene>
    <name evidence="2" type="ORF">E6C27_scaffold60G00190</name>
</gene>
<proteinExistence type="predicted"/>
<feature type="region of interest" description="Disordered" evidence="1">
    <location>
        <begin position="1"/>
        <end position="85"/>
    </location>
</feature>
<accession>A0A5A7U8K6</accession>
<protein>
    <submittedName>
        <fullName evidence="2">Uncharacterized protein</fullName>
    </submittedName>
</protein>
<feature type="compositionally biased region" description="Polar residues" evidence="1">
    <location>
        <begin position="26"/>
        <end position="40"/>
    </location>
</feature>
<dbReference type="Proteomes" id="UP000321393">
    <property type="component" value="Unassembled WGS sequence"/>
</dbReference>
<comment type="caution">
    <text evidence="2">The sequence shown here is derived from an EMBL/GenBank/DDBJ whole genome shotgun (WGS) entry which is preliminary data.</text>
</comment>
<reference evidence="2 3" key="1">
    <citation type="submission" date="2019-08" db="EMBL/GenBank/DDBJ databases">
        <title>Draft genome sequences of two oriental melons (Cucumis melo L. var makuwa).</title>
        <authorList>
            <person name="Kwon S.-Y."/>
        </authorList>
    </citation>
    <scope>NUCLEOTIDE SEQUENCE [LARGE SCALE GENOMIC DNA]</scope>
    <source>
        <strain evidence="3">cv. SW 3</strain>
        <tissue evidence="2">Leaf</tissue>
    </source>
</reference>
<dbReference type="EMBL" id="SSTE01011134">
    <property type="protein sequence ID" value="KAA0051654.1"/>
    <property type="molecule type" value="Genomic_DNA"/>
</dbReference>
<dbReference type="OrthoDB" id="1932595at2759"/>
<organism evidence="2 3">
    <name type="scientific">Cucumis melo var. makuwa</name>
    <name type="common">Oriental melon</name>
    <dbReference type="NCBI Taxonomy" id="1194695"/>
    <lineage>
        <taxon>Eukaryota</taxon>
        <taxon>Viridiplantae</taxon>
        <taxon>Streptophyta</taxon>
        <taxon>Embryophyta</taxon>
        <taxon>Tracheophyta</taxon>
        <taxon>Spermatophyta</taxon>
        <taxon>Magnoliopsida</taxon>
        <taxon>eudicotyledons</taxon>
        <taxon>Gunneridae</taxon>
        <taxon>Pentapetalae</taxon>
        <taxon>rosids</taxon>
        <taxon>fabids</taxon>
        <taxon>Cucurbitales</taxon>
        <taxon>Cucurbitaceae</taxon>
        <taxon>Benincaseae</taxon>
        <taxon>Cucumis</taxon>
    </lineage>
</organism>
<dbReference type="AlphaFoldDB" id="A0A5A7U8K6"/>
<evidence type="ECO:0000256" key="1">
    <source>
        <dbReference type="SAM" id="MobiDB-lite"/>
    </source>
</evidence>
<name>A0A5A7U8K6_CUCMM</name>
<dbReference type="Pfam" id="PF02992">
    <property type="entry name" value="Transposase_21"/>
    <property type="match status" value="1"/>
</dbReference>
<sequence length="315" mass="36541">MTLLRPYWTNHGKRTTPNHAEPGRLNSRSTPTVSCTNHSDGQLHELPDGHQSRTVPKATSRDDSARTSLNTSAPHPRQPKTFRSNSRFLGATFSNVSECREENVNLRENIGVRDTMDDEMVEMIHDLHGPMFEECRRESNEQDESDKISGMFSEIEEELYPRCLKFASFNFLVKLMHIKIMYRLTNVRIVESLDIEDMRWHKDKRCETEGILRHPADTEGWKHFDEQYPCFALDTRNVRLAFSSDRFNPFGNMSTSYIMWPVILIPYNLPPWKCMKASFTFLFLLIPGPRSPGKEIDIFLEPLINELNELCVDGI</sequence>
<dbReference type="InterPro" id="IPR004242">
    <property type="entry name" value="Transposase_21"/>
</dbReference>
<feature type="compositionally biased region" description="Basic and acidic residues" evidence="1">
    <location>
        <begin position="41"/>
        <end position="51"/>
    </location>
</feature>
<dbReference type="STRING" id="1194695.A0A5A7U8K6"/>